<evidence type="ECO:0000313" key="2">
    <source>
        <dbReference type="Proteomes" id="UP001178508"/>
    </source>
</evidence>
<gene>
    <name evidence="1" type="ORF">XNOV1_A037540</name>
</gene>
<name>A0AAV1HHH2_XYRNO</name>
<proteinExistence type="predicted"/>
<organism evidence="1 2">
    <name type="scientific">Xyrichtys novacula</name>
    <name type="common">Pearly razorfish</name>
    <name type="synonym">Hemipteronotus novacula</name>
    <dbReference type="NCBI Taxonomy" id="13765"/>
    <lineage>
        <taxon>Eukaryota</taxon>
        <taxon>Metazoa</taxon>
        <taxon>Chordata</taxon>
        <taxon>Craniata</taxon>
        <taxon>Vertebrata</taxon>
        <taxon>Euteleostomi</taxon>
        <taxon>Actinopterygii</taxon>
        <taxon>Neopterygii</taxon>
        <taxon>Teleostei</taxon>
        <taxon>Neoteleostei</taxon>
        <taxon>Acanthomorphata</taxon>
        <taxon>Eupercaria</taxon>
        <taxon>Labriformes</taxon>
        <taxon>Labridae</taxon>
        <taxon>Xyrichtys</taxon>
    </lineage>
</organism>
<sequence>MSGQTGSTEWCEERDGTYCALYHKPLREREEVGYGIGEDGWVVVGWGGYVTPRAVQPLLSPVTPSTVTFSSSLSSLHTHTLPRSPLPPVSPTLCMPFRAF</sequence>
<protein>
    <submittedName>
        <fullName evidence="1">Uncharacterized protein</fullName>
    </submittedName>
</protein>
<keyword evidence="2" id="KW-1185">Reference proteome</keyword>
<dbReference type="EMBL" id="OY660884">
    <property type="protein sequence ID" value="CAJ1083867.1"/>
    <property type="molecule type" value="Genomic_DNA"/>
</dbReference>
<evidence type="ECO:0000313" key="1">
    <source>
        <dbReference type="EMBL" id="CAJ1083867.1"/>
    </source>
</evidence>
<accession>A0AAV1HHH2</accession>
<dbReference type="Proteomes" id="UP001178508">
    <property type="component" value="Chromosome 21"/>
</dbReference>
<reference evidence="1" key="1">
    <citation type="submission" date="2023-08" db="EMBL/GenBank/DDBJ databases">
        <authorList>
            <person name="Alioto T."/>
            <person name="Alioto T."/>
            <person name="Gomez Garrido J."/>
        </authorList>
    </citation>
    <scope>NUCLEOTIDE SEQUENCE</scope>
</reference>
<dbReference type="AlphaFoldDB" id="A0AAV1HHH2"/>